<dbReference type="SUPFAM" id="SSF48498">
    <property type="entry name" value="Tetracyclin repressor-like, C-terminal domain"/>
    <property type="match status" value="1"/>
</dbReference>
<dbReference type="Pfam" id="PF00440">
    <property type="entry name" value="TetR_N"/>
    <property type="match status" value="1"/>
</dbReference>
<proteinExistence type="predicted"/>
<dbReference type="InterPro" id="IPR009057">
    <property type="entry name" value="Homeodomain-like_sf"/>
</dbReference>
<organism evidence="6 7">
    <name type="scientific">Chitinophaga polysaccharea</name>
    <dbReference type="NCBI Taxonomy" id="1293035"/>
    <lineage>
        <taxon>Bacteria</taxon>
        <taxon>Pseudomonadati</taxon>
        <taxon>Bacteroidota</taxon>
        <taxon>Chitinophagia</taxon>
        <taxon>Chitinophagales</taxon>
        <taxon>Chitinophagaceae</taxon>
        <taxon>Chitinophaga</taxon>
    </lineage>
</organism>
<dbReference type="RefSeq" id="WP_145671309.1">
    <property type="nucleotide sequence ID" value="NZ_VIWO01000006.1"/>
</dbReference>
<reference evidence="6 7" key="1">
    <citation type="submission" date="2019-06" db="EMBL/GenBank/DDBJ databases">
        <title>Sorghum-associated microbial communities from plants grown in Nebraska, USA.</title>
        <authorList>
            <person name="Schachtman D."/>
        </authorList>
    </citation>
    <scope>NUCLEOTIDE SEQUENCE [LARGE SCALE GENOMIC DNA]</scope>
    <source>
        <strain evidence="6 7">1209</strain>
    </source>
</reference>
<feature type="DNA-binding region" description="H-T-H motif" evidence="4">
    <location>
        <begin position="26"/>
        <end position="45"/>
    </location>
</feature>
<keyword evidence="2 4" id="KW-0238">DNA-binding</keyword>
<evidence type="ECO:0000313" key="7">
    <source>
        <dbReference type="Proteomes" id="UP000320811"/>
    </source>
</evidence>
<evidence type="ECO:0000256" key="1">
    <source>
        <dbReference type="ARBA" id="ARBA00023015"/>
    </source>
</evidence>
<protein>
    <submittedName>
        <fullName evidence="6">TetR family transcriptional regulator</fullName>
    </submittedName>
</protein>
<dbReference type="SUPFAM" id="SSF46689">
    <property type="entry name" value="Homeodomain-like"/>
    <property type="match status" value="1"/>
</dbReference>
<gene>
    <name evidence="6" type="ORF">FHW36_10699</name>
</gene>
<keyword evidence="7" id="KW-1185">Reference proteome</keyword>
<dbReference type="GO" id="GO:0003677">
    <property type="term" value="F:DNA binding"/>
    <property type="evidence" value="ECO:0007669"/>
    <property type="project" value="UniProtKB-UniRule"/>
</dbReference>
<accession>A0A561PL92</accession>
<dbReference type="OrthoDB" id="9787680at2"/>
<dbReference type="Gene3D" id="1.10.357.10">
    <property type="entry name" value="Tetracycline Repressor, domain 2"/>
    <property type="match status" value="1"/>
</dbReference>
<evidence type="ECO:0000256" key="2">
    <source>
        <dbReference type="ARBA" id="ARBA00023125"/>
    </source>
</evidence>
<dbReference type="AlphaFoldDB" id="A0A561PL92"/>
<comment type="caution">
    <text evidence="6">The sequence shown here is derived from an EMBL/GenBank/DDBJ whole genome shotgun (WGS) entry which is preliminary data.</text>
</comment>
<evidence type="ECO:0000259" key="5">
    <source>
        <dbReference type="PROSITE" id="PS50977"/>
    </source>
</evidence>
<keyword evidence="1" id="KW-0805">Transcription regulation</keyword>
<sequence>MKEGAKERILHTAAELFYQQGYQATGINQIIEEAGIAKASLYQHFSSKETLLTAYLQNTRVCNHEQRMKYLEQLAPGKERLIGLFKYRLQHMQENQFRGCAFIRIAYELPHLNEDAQLQINTHNQTIKALIASQLQAIKDPFPEASLTEWTDMLHNLYEGAGLQGYLMKSPKPVEDTINIVQKLLATL</sequence>
<dbReference type="PRINTS" id="PR00455">
    <property type="entry name" value="HTHTETR"/>
</dbReference>
<dbReference type="InterPro" id="IPR001647">
    <property type="entry name" value="HTH_TetR"/>
</dbReference>
<evidence type="ECO:0000256" key="4">
    <source>
        <dbReference type="PROSITE-ProRule" id="PRU00335"/>
    </source>
</evidence>
<dbReference type="PROSITE" id="PS50977">
    <property type="entry name" value="HTH_TETR_2"/>
    <property type="match status" value="1"/>
</dbReference>
<dbReference type="PANTHER" id="PTHR47506">
    <property type="entry name" value="TRANSCRIPTIONAL REGULATORY PROTEIN"/>
    <property type="match status" value="1"/>
</dbReference>
<dbReference type="EMBL" id="VIWO01000006">
    <property type="protein sequence ID" value="TWF38876.1"/>
    <property type="molecule type" value="Genomic_DNA"/>
</dbReference>
<evidence type="ECO:0000313" key="6">
    <source>
        <dbReference type="EMBL" id="TWF38876.1"/>
    </source>
</evidence>
<keyword evidence="3" id="KW-0804">Transcription</keyword>
<dbReference type="Proteomes" id="UP000320811">
    <property type="component" value="Unassembled WGS sequence"/>
</dbReference>
<evidence type="ECO:0000256" key="3">
    <source>
        <dbReference type="ARBA" id="ARBA00023163"/>
    </source>
</evidence>
<feature type="domain" description="HTH tetR-type" evidence="5">
    <location>
        <begin position="3"/>
        <end position="63"/>
    </location>
</feature>
<name>A0A561PL92_9BACT</name>
<dbReference type="InterPro" id="IPR036271">
    <property type="entry name" value="Tet_transcr_reg_TetR-rel_C_sf"/>
</dbReference>
<dbReference type="PANTHER" id="PTHR47506:SF6">
    <property type="entry name" value="HTH-TYPE TRANSCRIPTIONAL REPRESSOR NEMR"/>
    <property type="match status" value="1"/>
</dbReference>